<evidence type="ECO:0000256" key="1">
    <source>
        <dbReference type="SAM" id="SignalP"/>
    </source>
</evidence>
<dbReference type="RefSeq" id="WP_169655287.1">
    <property type="nucleotide sequence ID" value="NZ_JABANE010000008.1"/>
</dbReference>
<comment type="caution">
    <text evidence="2">The sequence shown here is derived from an EMBL/GenBank/DDBJ whole genome shotgun (WGS) entry which is preliminary data.</text>
</comment>
<keyword evidence="3" id="KW-1185">Reference proteome</keyword>
<dbReference type="InterPro" id="IPR038636">
    <property type="entry name" value="Wzi_sf"/>
</dbReference>
<keyword evidence="1" id="KW-0732">Signal</keyword>
<dbReference type="Gene3D" id="2.40.160.130">
    <property type="entry name" value="Capsule assembly protein Wzi"/>
    <property type="match status" value="1"/>
</dbReference>
<organism evidence="2 3">
    <name type="scientific">Flammeovirga aprica JL-4</name>
    <dbReference type="NCBI Taxonomy" id="694437"/>
    <lineage>
        <taxon>Bacteria</taxon>
        <taxon>Pseudomonadati</taxon>
        <taxon>Bacteroidota</taxon>
        <taxon>Cytophagia</taxon>
        <taxon>Cytophagales</taxon>
        <taxon>Flammeovirgaceae</taxon>
        <taxon>Flammeovirga</taxon>
    </lineage>
</organism>
<evidence type="ECO:0000313" key="3">
    <source>
        <dbReference type="Proteomes" id="UP000576082"/>
    </source>
</evidence>
<evidence type="ECO:0000313" key="2">
    <source>
        <dbReference type="EMBL" id="NME67148.1"/>
    </source>
</evidence>
<sequence>MNKKTTLSYLFFFILFLESLQVFAQSSNVPYDPEYYHLIDRYEIKQKNFGKIFSAIKPYNRQEIASFVEGFDSTYNGTLSEADKYNLAYLALDNWEHMSDSTIADVKKPFIKYLYRSKIDLLNVHQNDFDVHVNPVLLVSAGDDNLNASRPYVNQRGVVIRGSIANKVGFYLQASDNQERLPFYGQQYSASHNGTFPGQQWSKSEGDVGDYFNAQGYITFQLLKDYIGTEFGRGRNFVGNGYRSLILSDFANDYTYLKLNTRVWHLEYTNTFAQMNASNVNPSGASLPKKYMAMHHLGWNITKNLNIGLFEQVIFSRADSIGNNSFDISYMNPIIFYRSLEHGLGDVDNIQLGMDLKWNLWNKVQLYGQLVVDDMSVANFGKGFYGNKFAYQLGAKYIDAFGLSNLDLQGEVNVVDPYTYSHKNTTGSTSLLNGNGHLYTNTAHYYQELTHPNGANFYELIGIIRYRPHFFPKISAVIKGMYREQGMNEVDGDGNIINHGSNIFLDYNTAPGAPDAFDVKLLQGTKVRTMYVDATLTYSPFHNIFVDLRGVFRNTSSDDAKYTQNENYLSAAVRWNIGQRLYDF</sequence>
<feature type="chain" id="PRO_5030780917" description="Capsule assembly Wzi family protein" evidence="1">
    <location>
        <begin position="25"/>
        <end position="584"/>
    </location>
</feature>
<proteinExistence type="predicted"/>
<dbReference type="AlphaFoldDB" id="A0A7X9P097"/>
<dbReference type="Proteomes" id="UP000576082">
    <property type="component" value="Unassembled WGS sequence"/>
</dbReference>
<feature type="signal peptide" evidence="1">
    <location>
        <begin position="1"/>
        <end position="24"/>
    </location>
</feature>
<name>A0A7X9P097_9BACT</name>
<accession>A0A7X9P097</accession>
<reference evidence="2 3" key="1">
    <citation type="submission" date="2020-04" db="EMBL/GenBank/DDBJ databases">
        <title>Flammeovirga sp. SR4, a novel species isolated from seawater.</title>
        <authorList>
            <person name="Wang X."/>
        </authorList>
    </citation>
    <scope>NUCLEOTIDE SEQUENCE [LARGE SCALE GENOMIC DNA]</scope>
    <source>
        <strain evidence="2 3">ATCC 23126</strain>
    </source>
</reference>
<dbReference type="EMBL" id="JABANE010000008">
    <property type="protein sequence ID" value="NME67148.1"/>
    <property type="molecule type" value="Genomic_DNA"/>
</dbReference>
<protein>
    <recommendedName>
        <fullName evidence="4">Capsule assembly Wzi family protein</fullName>
    </recommendedName>
</protein>
<gene>
    <name evidence="2" type="ORF">HHU12_04135</name>
</gene>
<evidence type="ECO:0008006" key="4">
    <source>
        <dbReference type="Google" id="ProtNLM"/>
    </source>
</evidence>